<keyword evidence="2" id="KW-0378">Hydrolase</keyword>
<evidence type="ECO:0000313" key="6">
    <source>
        <dbReference type="Proteomes" id="UP000050640"/>
    </source>
</evidence>
<dbReference type="InterPro" id="IPR052096">
    <property type="entry name" value="Endocannabinoid_amidase"/>
</dbReference>
<keyword evidence="4" id="KW-1133">Transmembrane helix</keyword>
<dbReference type="GO" id="GO:0009062">
    <property type="term" value="P:fatty acid catabolic process"/>
    <property type="evidence" value="ECO:0007669"/>
    <property type="project" value="TreeGrafter"/>
</dbReference>
<proteinExistence type="inferred from homology"/>
<feature type="active site" description="Acyl-ester intermediate" evidence="3">
    <location>
        <position position="268"/>
    </location>
</feature>
<protein>
    <submittedName>
        <fullName evidence="7">Amidase domain-containing protein</fullName>
    </submittedName>
</protein>
<keyword evidence="4" id="KW-0812">Transmembrane</keyword>
<dbReference type="PANTHER" id="PTHR45847:SF6">
    <property type="entry name" value="FATTY ACID AMIDE HYDROLASE"/>
    <property type="match status" value="1"/>
</dbReference>
<keyword evidence="6" id="KW-1185">Reference proteome</keyword>
<dbReference type="PANTHER" id="PTHR45847">
    <property type="entry name" value="FATTY ACID AMIDE HYDROLASE"/>
    <property type="match status" value="1"/>
</dbReference>
<sequence>MSHSASISHQNFPAFRSLAPIHPYTSPGFLIIFVWIAAVIHAIYKLIVEKPWGAVSIHQRMINDNEIKRQRHIDDIHVRVSTNDPDVLQKRMYILSLNFFELRDELQNDTLTAVDVLNAFVWKAEMVQREINCIIDFLDEAFKQAQNLDARWHKIPGKPPLFGMPFSVKGSFHVKGRDCTVGLAKHLQKPMKNDCTLVSFLRSQGAIPFVRTTVPQGLLSFACCSSLYGITLNPHSHSRTPGGSSGGECALFISGGSAFGIGSDLAGSLRIPASFCGATTLKLTEGRLKAKYSLSGITGRNRLPLGYGFYTKTVDEQIFLLKIVLESVEYHEMVPHQPLLPLDERKLSIANSRRLRIGYYVEDGFMKPVPACSRVVAQTVEKLKEVGHEMVLFHLPDPEHAASLFYRGLMPYGRDQFLHVYANEVVPPLLRTFVFLLKLPIFLCNIISYVLSFISTPLSIISGSYVKNLGDLRITQKLTEQYVEKFVEQWKAFELDALICPAFTVPAVPHAYPSRLGTCVFATGLFNLLDFPAGIVPVGTVNSDDDRLLTDEDSWHTGNDFALKMLRNAARDSAGLPVAVQVATLPLREEKCLSVMREVEKVWEK</sequence>
<evidence type="ECO:0000256" key="2">
    <source>
        <dbReference type="ARBA" id="ARBA00022801"/>
    </source>
</evidence>
<feature type="transmembrane region" description="Helical" evidence="4">
    <location>
        <begin position="24"/>
        <end position="44"/>
    </location>
</feature>
<feature type="domain" description="Amidase" evidence="5">
    <location>
        <begin position="115"/>
        <end position="593"/>
    </location>
</feature>
<name>A0A0R3S4P0_9BILA</name>
<organism evidence="6 7">
    <name type="scientific">Elaeophora elaphi</name>
    <dbReference type="NCBI Taxonomy" id="1147741"/>
    <lineage>
        <taxon>Eukaryota</taxon>
        <taxon>Metazoa</taxon>
        <taxon>Ecdysozoa</taxon>
        <taxon>Nematoda</taxon>
        <taxon>Chromadorea</taxon>
        <taxon>Rhabditida</taxon>
        <taxon>Spirurina</taxon>
        <taxon>Spiruromorpha</taxon>
        <taxon>Filarioidea</taxon>
        <taxon>Onchocercidae</taxon>
        <taxon>Elaeophora</taxon>
    </lineage>
</organism>
<evidence type="ECO:0000256" key="3">
    <source>
        <dbReference type="PIRSR" id="PIRSR001221-1"/>
    </source>
</evidence>
<dbReference type="InterPro" id="IPR023631">
    <property type="entry name" value="Amidase_dom"/>
</dbReference>
<reference evidence="7" key="1">
    <citation type="submission" date="2017-02" db="UniProtKB">
        <authorList>
            <consortium name="WormBaseParasite"/>
        </authorList>
    </citation>
    <scope>IDENTIFICATION</scope>
</reference>
<dbReference type="Gene3D" id="3.90.1300.10">
    <property type="entry name" value="Amidase signature (AS) domain"/>
    <property type="match status" value="1"/>
</dbReference>
<evidence type="ECO:0000256" key="1">
    <source>
        <dbReference type="ARBA" id="ARBA00009199"/>
    </source>
</evidence>
<dbReference type="GO" id="GO:0004040">
    <property type="term" value="F:amidase activity"/>
    <property type="evidence" value="ECO:0007669"/>
    <property type="project" value="TreeGrafter"/>
</dbReference>
<feature type="active site" description="Charge relay system" evidence="3">
    <location>
        <position position="244"/>
    </location>
</feature>
<dbReference type="STRING" id="1147741.A0A0R3S4P0"/>
<dbReference type="PIRSF" id="PIRSF001221">
    <property type="entry name" value="Amidase_fungi"/>
    <property type="match status" value="1"/>
</dbReference>
<comment type="similarity">
    <text evidence="1">Belongs to the amidase family.</text>
</comment>
<dbReference type="AlphaFoldDB" id="A0A0R3S4P0"/>
<dbReference type="WBParaSite" id="EEL_0000975901-mRNA-1">
    <property type="protein sequence ID" value="EEL_0000975901-mRNA-1"/>
    <property type="gene ID" value="EEL_0000975901"/>
</dbReference>
<dbReference type="FunFam" id="3.90.1300.10:FF:000003">
    <property type="entry name" value="Amidase signature enzyme"/>
    <property type="match status" value="1"/>
</dbReference>
<accession>A0A0R3S4P0</accession>
<keyword evidence="4" id="KW-0472">Membrane</keyword>
<feature type="active site" description="Charge relay system" evidence="3">
    <location>
        <position position="169"/>
    </location>
</feature>
<dbReference type="GO" id="GO:0017064">
    <property type="term" value="F:fatty acid amide hydrolase activity"/>
    <property type="evidence" value="ECO:0007669"/>
    <property type="project" value="TreeGrafter"/>
</dbReference>
<dbReference type="SUPFAM" id="SSF75304">
    <property type="entry name" value="Amidase signature (AS) enzymes"/>
    <property type="match status" value="1"/>
</dbReference>
<evidence type="ECO:0000313" key="7">
    <source>
        <dbReference type="WBParaSite" id="EEL_0000975901-mRNA-1"/>
    </source>
</evidence>
<dbReference type="InterPro" id="IPR036928">
    <property type="entry name" value="AS_sf"/>
</dbReference>
<dbReference type="Proteomes" id="UP000050640">
    <property type="component" value="Unplaced"/>
</dbReference>
<evidence type="ECO:0000256" key="4">
    <source>
        <dbReference type="SAM" id="Phobius"/>
    </source>
</evidence>
<dbReference type="Pfam" id="PF01425">
    <property type="entry name" value="Amidase"/>
    <property type="match status" value="1"/>
</dbReference>
<evidence type="ECO:0000259" key="5">
    <source>
        <dbReference type="Pfam" id="PF01425"/>
    </source>
</evidence>